<proteinExistence type="predicted"/>
<keyword evidence="1" id="KW-0808">Transferase</keyword>
<dbReference type="GO" id="GO:0032259">
    <property type="term" value="P:methylation"/>
    <property type="evidence" value="ECO:0007669"/>
    <property type="project" value="UniProtKB-KW"/>
</dbReference>
<organism evidence="1 2">
    <name type="scientific">Lederbergia galactosidilytica</name>
    <dbReference type="NCBI Taxonomy" id="217031"/>
    <lineage>
        <taxon>Bacteria</taxon>
        <taxon>Bacillati</taxon>
        <taxon>Bacillota</taxon>
        <taxon>Bacilli</taxon>
        <taxon>Bacillales</taxon>
        <taxon>Bacillaceae</taxon>
        <taxon>Lederbergia</taxon>
    </lineage>
</organism>
<keyword evidence="2" id="KW-1185">Reference proteome</keyword>
<evidence type="ECO:0000313" key="1">
    <source>
        <dbReference type="EMBL" id="OAK68098.1"/>
    </source>
</evidence>
<gene>
    <name evidence="1" type="ORF">ABB05_16160</name>
</gene>
<comment type="caution">
    <text evidence="1">The sequence shown here is derived from an EMBL/GenBank/DDBJ whole genome shotgun (WGS) entry which is preliminary data.</text>
</comment>
<dbReference type="Pfam" id="PF06962">
    <property type="entry name" value="rRNA_methylase"/>
    <property type="match status" value="1"/>
</dbReference>
<dbReference type="PANTHER" id="PTHR35276">
    <property type="entry name" value="S-ADENOSYL-L-METHIONINE-DEPENDENT METHYLTRANSFERASES SUPERFAMILY PROTEIN"/>
    <property type="match status" value="1"/>
</dbReference>
<name>A0A177ZMJ6_9BACI</name>
<dbReference type="STRING" id="217031.ABB05_16160"/>
<dbReference type="CDD" id="cd02440">
    <property type="entry name" value="AdoMet_MTases"/>
    <property type="match status" value="1"/>
</dbReference>
<dbReference type="PANTHER" id="PTHR35276:SF1">
    <property type="entry name" value="TRNA (MNM(5)S(2)U34)-METHYLTRANSFERASE, CHLOROPLASTIC"/>
    <property type="match status" value="1"/>
</dbReference>
<dbReference type="OrthoDB" id="9792989at2"/>
<dbReference type="AlphaFoldDB" id="A0A177ZMJ6"/>
<protein>
    <submittedName>
        <fullName evidence="1">rRNA methyltransferase</fullName>
    </submittedName>
</protein>
<evidence type="ECO:0000313" key="2">
    <source>
        <dbReference type="Proteomes" id="UP000077881"/>
    </source>
</evidence>
<dbReference type="RefSeq" id="WP_057982153.1">
    <property type="nucleotide sequence ID" value="NZ_JAGGKH010000009.1"/>
</dbReference>
<dbReference type="Proteomes" id="UP000077881">
    <property type="component" value="Unassembled WGS sequence"/>
</dbReference>
<dbReference type="SUPFAM" id="SSF53335">
    <property type="entry name" value="S-adenosyl-L-methionine-dependent methyltransferases"/>
    <property type="match status" value="1"/>
</dbReference>
<dbReference type="InterPro" id="IPR010719">
    <property type="entry name" value="MnmM_MeTrfase"/>
</dbReference>
<reference evidence="1 2" key="1">
    <citation type="submission" date="2015-05" db="EMBL/GenBank/DDBJ databases">
        <title>Comparison of genome.</title>
        <authorList>
            <person name="Zheng Z."/>
            <person name="Sun M."/>
        </authorList>
    </citation>
    <scope>NUCLEOTIDE SEQUENCE [LARGE SCALE GENOMIC DNA]</scope>
    <source>
        <strain evidence="1 2">G25-74</strain>
    </source>
</reference>
<sequence length="200" mass="22013">MKIEPILTYVRSLLAKAVMRDNIVVDATVGNGHDTVFLAKLVGKTGKVYGFDIQAQAIEQTMNRLETENLSGSVQLFQTGHEHVACYLPTEHHGQIAAAIFNLGYLPKGNKTIVTKPETTLSAIEQLLPLLKVGGILVLVVYHGHEGGAAERDALLEYVSALNQESFHVLQYAFLNQRNHPPFVLAIEKKRGQSPTTVMR</sequence>
<dbReference type="GO" id="GO:0008168">
    <property type="term" value="F:methyltransferase activity"/>
    <property type="evidence" value="ECO:0007669"/>
    <property type="project" value="UniProtKB-KW"/>
</dbReference>
<keyword evidence="1" id="KW-0489">Methyltransferase</keyword>
<dbReference type="InterPro" id="IPR029063">
    <property type="entry name" value="SAM-dependent_MTases_sf"/>
</dbReference>
<dbReference type="Gene3D" id="3.40.50.150">
    <property type="entry name" value="Vaccinia Virus protein VP39"/>
    <property type="match status" value="1"/>
</dbReference>
<dbReference type="EMBL" id="LDJR01000057">
    <property type="protein sequence ID" value="OAK68098.1"/>
    <property type="molecule type" value="Genomic_DNA"/>
</dbReference>
<dbReference type="PATRIC" id="fig|217031.6.peg.3493"/>
<accession>A0A177ZMJ6</accession>